<dbReference type="PANTHER" id="PTHR45228:SF4">
    <property type="entry name" value="LIPOPROTEIN"/>
    <property type="match status" value="1"/>
</dbReference>
<dbReference type="Pfam" id="PF13487">
    <property type="entry name" value="HD_5"/>
    <property type="match status" value="1"/>
</dbReference>
<organism evidence="4 5">
    <name type="scientific">Phycicoccus avicenniae</name>
    <dbReference type="NCBI Taxonomy" id="2828860"/>
    <lineage>
        <taxon>Bacteria</taxon>
        <taxon>Bacillati</taxon>
        <taxon>Actinomycetota</taxon>
        <taxon>Actinomycetes</taxon>
        <taxon>Micrococcales</taxon>
        <taxon>Intrasporangiaceae</taxon>
        <taxon>Phycicoccus</taxon>
    </lineage>
</organism>
<feature type="transmembrane region" description="Helical" evidence="2">
    <location>
        <begin position="190"/>
        <end position="211"/>
    </location>
</feature>
<dbReference type="SUPFAM" id="SSF109604">
    <property type="entry name" value="HD-domain/PDEase-like"/>
    <property type="match status" value="1"/>
</dbReference>
<evidence type="ECO:0000259" key="3">
    <source>
        <dbReference type="SMART" id="SM00471"/>
    </source>
</evidence>
<dbReference type="InterPro" id="IPR003607">
    <property type="entry name" value="HD/PDEase_dom"/>
</dbReference>
<evidence type="ECO:0000313" key="5">
    <source>
        <dbReference type="Proteomes" id="UP000677016"/>
    </source>
</evidence>
<feature type="domain" description="HD/PDEase" evidence="3">
    <location>
        <begin position="260"/>
        <end position="386"/>
    </location>
</feature>
<feature type="transmembrane region" description="Helical" evidence="2">
    <location>
        <begin position="74"/>
        <end position="101"/>
    </location>
</feature>
<feature type="transmembrane region" description="Helical" evidence="2">
    <location>
        <begin position="45"/>
        <end position="62"/>
    </location>
</feature>
<proteinExistence type="predicted"/>
<dbReference type="PANTHER" id="PTHR45228">
    <property type="entry name" value="CYCLIC DI-GMP PHOSPHODIESTERASE TM_0186-RELATED"/>
    <property type="match status" value="1"/>
</dbReference>
<keyword evidence="2" id="KW-0472">Membrane</keyword>
<protein>
    <submittedName>
        <fullName evidence="4">HD domain-containing protein</fullName>
    </submittedName>
</protein>
<dbReference type="RefSeq" id="WP_211603039.1">
    <property type="nucleotide sequence ID" value="NZ_JAGSNF010000015.1"/>
</dbReference>
<dbReference type="Proteomes" id="UP000677016">
    <property type="component" value="Unassembled WGS sequence"/>
</dbReference>
<keyword evidence="5" id="KW-1185">Reference proteome</keyword>
<feature type="transmembrane region" description="Helical" evidence="2">
    <location>
        <begin position="153"/>
        <end position="178"/>
    </location>
</feature>
<sequence length="420" mass="42917">MSRVGRHKEGRPTPRTAATAVYIGAVSLLAVALLAVSLPATEGVLGVELLILTLLGAVLVRLEQFTLQGKTWVSLWSIVLLACSVLVGPAGAAVAGAVMGALQGRDVALRGRIFNCAQASATGALGGFAYLAVGGRASAAGLDGATAVLSDLALPILVADVVQFAGNVLLLTGVVVVSRTGSIASVIVPVLRSAGISYLGYGAIAFLLVVLWRPAGLGPAAALLVLAPLLVAQWAYRQLAEELSSQQRVMDVLVAAVEAKEPALTGHSARVALLAASVGDAMGLGPSHVNDLRMAGMLHDVGRTSLPTREGRVHTPSASPAGPDPYPDRGVALLRDLPFLEGALPAINDHRRAVEGGGEDLSSDARILGVVDEYDLLVSGARGGARLTSEEAVASLERMGAPAAVLDVLRRVVSRQVGAP</sequence>
<keyword evidence="2" id="KW-0812">Transmembrane</keyword>
<gene>
    <name evidence="4" type="ORF">KC207_10810</name>
</gene>
<dbReference type="EMBL" id="JAGSNF010000015">
    <property type="protein sequence ID" value="MBR7743780.1"/>
    <property type="molecule type" value="Genomic_DNA"/>
</dbReference>
<evidence type="ECO:0000256" key="2">
    <source>
        <dbReference type="SAM" id="Phobius"/>
    </source>
</evidence>
<dbReference type="InterPro" id="IPR052020">
    <property type="entry name" value="Cyclic_di-GMP/3'3'-cGAMP_PDE"/>
</dbReference>
<evidence type="ECO:0000256" key="1">
    <source>
        <dbReference type="SAM" id="MobiDB-lite"/>
    </source>
</evidence>
<feature type="region of interest" description="Disordered" evidence="1">
    <location>
        <begin position="306"/>
        <end position="326"/>
    </location>
</feature>
<comment type="caution">
    <text evidence="4">The sequence shown here is derived from an EMBL/GenBank/DDBJ whole genome shotgun (WGS) entry which is preliminary data.</text>
</comment>
<dbReference type="Gene3D" id="1.10.3210.10">
    <property type="entry name" value="Hypothetical protein af1432"/>
    <property type="match status" value="1"/>
</dbReference>
<dbReference type="SMART" id="SM00471">
    <property type="entry name" value="HDc"/>
    <property type="match status" value="1"/>
</dbReference>
<dbReference type="AlphaFoldDB" id="A0A941I0C7"/>
<reference evidence="4" key="1">
    <citation type="submission" date="2021-04" db="EMBL/GenBank/DDBJ databases">
        <title>Phycicoccus avicenniae sp. nov., a novel endophytic actinomycetes isolated from branch of Avicennia mariana.</title>
        <authorList>
            <person name="Tuo L."/>
        </authorList>
    </citation>
    <scope>NUCLEOTIDE SEQUENCE</scope>
    <source>
        <strain evidence="4">BSK3Z-2</strain>
    </source>
</reference>
<dbReference type="CDD" id="cd00077">
    <property type="entry name" value="HDc"/>
    <property type="match status" value="1"/>
</dbReference>
<feature type="transmembrane region" description="Helical" evidence="2">
    <location>
        <begin position="20"/>
        <end position="38"/>
    </location>
</feature>
<keyword evidence="2" id="KW-1133">Transmembrane helix</keyword>
<feature type="transmembrane region" description="Helical" evidence="2">
    <location>
        <begin position="113"/>
        <end position="133"/>
    </location>
</feature>
<accession>A0A941I0C7</accession>
<evidence type="ECO:0000313" key="4">
    <source>
        <dbReference type="EMBL" id="MBR7743780.1"/>
    </source>
</evidence>
<name>A0A941I0C7_9MICO</name>